<protein>
    <submittedName>
        <fullName evidence="1">Uncharacterized protein</fullName>
    </submittedName>
</protein>
<sequence length="89" mass="10386">MVARKRLRELIELPFIRTSSRDTLTGQVSREAQYERHKTPEAKRQRTRSWRGGSVSEKGPPSHTVTCEPRREWDSVGWMRGKAGHRKTI</sequence>
<evidence type="ECO:0000313" key="2">
    <source>
        <dbReference type="Proteomes" id="UP001157502"/>
    </source>
</evidence>
<proteinExistence type="predicted"/>
<dbReference type="EMBL" id="CM055740">
    <property type="protein sequence ID" value="KAJ8002606.1"/>
    <property type="molecule type" value="Genomic_DNA"/>
</dbReference>
<evidence type="ECO:0000313" key="1">
    <source>
        <dbReference type="EMBL" id="KAJ8002606.1"/>
    </source>
</evidence>
<comment type="caution">
    <text evidence="1">The sequence shown here is derived from an EMBL/GenBank/DDBJ whole genome shotgun (WGS) entry which is preliminary data.</text>
</comment>
<accession>A0ACC2GGA0</accession>
<dbReference type="Proteomes" id="UP001157502">
    <property type="component" value="Chromosome 13"/>
</dbReference>
<reference evidence="1" key="1">
    <citation type="submission" date="2021-05" db="EMBL/GenBank/DDBJ databases">
        <authorList>
            <person name="Pan Q."/>
            <person name="Jouanno E."/>
            <person name="Zahm M."/>
            <person name="Klopp C."/>
            <person name="Cabau C."/>
            <person name="Louis A."/>
            <person name="Berthelot C."/>
            <person name="Parey E."/>
            <person name="Roest Crollius H."/>
            <person name="Montfort J."/>
            <person name="Robinson-Rechavi M."/>
            <person name="Bouchez O."/>
            <person name="Lampietro C."/>
            <person name="Lopez Roques C."/>
            <person name="Donnadieu C."/>
            <person name="Postlethwait J."/>
            <person name="Bobe J."/>
            <person name="Dillon D."/>
            <person name="Chandos A."/>
            <person name="von Hippel F."/>
            <person name="Guiguen Y."/>
        </authorList>
    </citation>
    <scope>NUCLEOTIDE SEQUENCE</scope>
    <source>
        <strain evidence="1">YG-Jan2019</strain>
    </source>
</reference>
<keyword evidence="2" id="KW-1185">Reference proteome</keyword>
<organism evidence="1 2">
    <name type="scientific">Dallia pectoralis</name>
    <name type="common">Alaska blackfish</name>
    <dbReference type="NCBI Taxonomy" id="75939"/>
    <lineage>
        <taxon>Eukaryota</taxon>
        <taxon>Metazoa</taxon>
        <taxon>Chordata</taxon>
        <taxon>Craniata</taxon>
        <taxon>Vertebrata</taxon>
        <taxon>Euteleostomi</taxon>
        <taxon>Actinopterygii</taxon>
        <taxon>Neopterygii</taxon>
        <taxon>Teleostei</taxon>
        <taxon>Protacanthopterygii</taxon>
        <taxon>Esociformes</taxon>
        <taxon>Umbridae</taxon>
        <taxon>Dallia</taxon>
    </lineage>
</organism>
<name>A0ACC2GGA0_DALPE</name>
<gene>
    <name evidence="1" type="ORF">DPEC_G00160640</name>
</gene>